<keyword evidence="4" id="KW-0012">Acyltransferase</keyword>
<dbReference type="PANTHER" id="PTHR23416:SF23">
    <property type="entry name" value="ACETYLTRANSFERASE C18B11.09C-RELATED"/>
    <property type="match status" value="1"/>
</dbReference>
<dbReference type="Proteomes" id="UP001290894">
    <property type="component" value="Unassembled WGS sequence"/>
</dbReference>
<dbReference type="InterPro" id="IPR018357">
    <property type="entry name" value="Hexapep_transf_CS"/>
</dbReference>
<evidence type="ECO:0000256" key="4">
    <source>
        <dbReference type="ARBA" id="ARBA00023315"/>
    </source>
</evidence>
<protein>
    <submittedName>
        <fullName evidence="5">DapH/DapD/GlmU-related protein</fullName>
    </submittedName>
</protein>
<organism evidence="5 6">
    <name type="scientific">Stenotrophomonas muris</name>
    <dbReference type="NCBI Taxonomy" id="2963283"/>
    <lineage>
        <taxon>Bacteria</taxon>
        <taxon>Pseudomonadati</taxon>
        <taxon>Pseudomonadota</taxon>
        <taxon>Gammaproteobacteria</taxon>
        <taxon>Lysobacterales</taxon>
        <taxon>Lysobacteraceae</taxon>
        <taxon>Stenotrophomonas</taxon>
    </lineage>
</organism>
<dbReference type="InterPro" id="IPR001451">
    <property type="entry name" value="Hexapep"/>
</dbReference>
<evidence type="ECO:0000256" key="2">
    <source>
        <dbReference type="ARBA" id="ARBA00022679"/>
    </source>
</evidence>
<comment type="similarity">
    <text evidence="1">Belongs to the transferase hexapeptide repeat family.</text>
</comment>
<dbReference type="EMBL" id="JAXUAC010000015">
    <property type="protein sequence ID" value="MDZ7512221.1"/>
    <property type="molecule type" value="Genomic_DNA"/>
</dbReference>
<name>A0ABU5MHY7_9GAMM</name>
<keyword evidence="6" id="KW-1185">Reference proteome</keyword>
<dbReference type="PANTHER" id="PTHR23416">
    <property type="entry name" value="SIALIC ACID SYNTHASE-RELATED"/>
    <property type="match status" value="1"/>
</dbReference>
<evidence type="ECO:0000313" key="6">
    <source>
        <dbReference type="Proteomes" id="UP001290894"/>
    </source>
</evidence>
<keyword evidence="3" id="KW-0677">Repeat</keyword>
<sequence>MSRLKQWLLRQRFFYVLMGLKYYLGNNVVARFPIECVRRFYLTRVLKVAIGKDTHVSMRWFVTGYPVRAHVSIGDNCVINREVYLDGRVGVVVGNNVNVSFQTCILSLHHDHNAPTFPAIGGVVTIQDHAWIGARATLLPGVTIGEGAVVAAGAVVARDVAPYEVVGGVPARKIGERNRDIQYLTRFSPYFDSDIFDETAG</sequence>
<proteinExistence type="inferred from homology"/>
<dbReference type="Pfam" id="PF00132">
    <property type="entry name" value="Hexapep"/>
    <property type="match status" value="1"/>
</dbReference>
<gene>
    <name evidence="5" type="ORF">U5F72_10385</name>
</gene>
<dbReference type="Gene3D" id="2.160.10.10">
    <property type="entry name" value="Hexapeptide repeat proteins"/>
    <property type="match status" value="1"/>
</dbReference>
<dbReference type="InterPro" id="IPR011004">
    <property type="entry name" value="Trimer_LpxA-like_sf"/>
</dbReference>
<keyword evidence="2" id="KW-0808">Transferase</keyword>
<accession>A0ABU5MHY7</accession>
<dbReference type="InterPro" id="IPR051159">
    <property type="entry name" value="Hexapeptide_acetyltransf"/>
</dbReference>
<dbReference type="SUPFAM" id="SSF51161">
    <property type="entry name" value="Trimeric LpxA-like enzymes"/>
    <property type="match status" value="1"/>
</dbReference>
<comment type="caution">
    <text evidence="5">The sequence shown here is derived from an EMBL/GenBank/DDBJ whole genome shotgun (WGS) entry which is preliminary data.</text>
</comment>
<dbReference type="RefSeq" id="WP_069118025.1">
    <property type="nucleotide sequence ID" value="NZ_CP195746.1"/>
</dbReference>
<reference evidence="5 6" key="1">
    <citation type="submission" date="2023-12" db="EMBL/GenBank/DDBJ databases">
        <title>'Antibacterial potential of Stenotrophomonas maltophilia cystic fibrosis isolates' (manuscript under preparation).</title>
        <authorList>
            <person name="Crisan C.V."/>
            <person name="Pettis M."/>
            <person name="Goldberg J.B."/>
        </authorList>
    </citation>
    <scope>NUCLEOTIDE SEQUENCE [LARGE SCALE GENOMIC DNA]</scope>
    <source>
        <strain evidence="5 6">CCV155</strain>
    </source>
</reference>
<evidence type="ECO:0000256" key="3">
    <source>
        <dbReference type="ARBA" id="ARBA00022737"/>
    </source>
</evidence>
<dbReference type="PROSITE" id="PS00101">
    <property type="entry name" value="HEXAPEP_TRANSFERASES"/>
    <property type="match status" value="1"/>
</dbReference>
<evidence type="ECO:0000256" key="1">
    <source>
        <dbReference type="ARBA" id="ARBA00007274"/>
    </source>
</evidence>
<evidence type="ECO:0000313" key="5">
    <source>
        <dbReference type="EMBL" id="MDZ7512221.1"/>
    </source>
</evidence>